<dbReference type="Gene3D" id="2.130.10.30">
    <property type="entry name" value="Regulator of chromosome condensation 1/beta-lactamase-inhibitor protein II"/>
    <property type="match status" value="3"/>
</dbReference>
<dbReference type="AlphaFoldDB" id="A0A225WLF1"/>
<feature type="region of interest" description="Disordered" evidence="4">
    <location>
        <begin position="693"/>
        <end position="814"/>
    </location>
</feature>
<feature type="compositionally biased region" description="Basic residues" evidence="4">
    <location>
        <begin position="982"/>
        <end position="996"/>
    </location>
</feature>
<protein>
    <submittedName>
        <fullName evidence="6">Regulator of chromosome condensation (RCC1)</fullName>
    </submittedName>
</protein>
<evidence type="ECO:0000256" key="1">
    <source>
        <dbReference type="ARBA" id="ARBA00022737"/>
    </source>
</evidence>
<feature type="repeat" description="RCC1" evidence="2">
    <location>
        <begin position="187"/>
        <end position="238"/>
    </location>
</feature>
<feature type="compositionally biased region" description="Polar residues" evidence="4">
    <location>
        <begin position="716"/>
        <end position="740"/>
    </location>
</feature>
<dbReference type="InterPro" id="IPR051625">
    <property type="entry name" value="Signaling_Regulatory_Domain"/>
</dbReference>
<accession>A0A225WLF1</accession>
<feature type="coiled-coil region" evidence="3">
    <location>
        <begin position="875"/>
        <end position="926"/>
    </location>
</feature>
<dbReference type="PANTHER" id="PTHR22872">
    <property type="entry name" value="BTK-BINDING PROTEIN-RELATED"/>
    <property type="match status" value="1"/>
</dbReference>
<reference evidence="7" key="1">
    <citation type="submission" date="2017-03" db="EMBL/GenBank/DDBJ databases">
        <title>Phytopthora megakarya and P. palmivora, two closely related causual agents of cacao black pod achieved similar genome size and gene model numbers by different mechanisms.</title>
        <authorList>
            <person name="Ali S."/>
            <person name="Shao J."/>
            <person name="Larry D.J."/>
            <person name="Kronmiller B."/>
            <person name="Shen D."/>
            <person name="Strem M.D."/>
            <person name="Melnick R.L."/>
            <person name="Guiltinan M.J."/>
            <person name="Tyler B.M."/>
            <person name="Meinhardt L.W."/>
            <person name="Bailey B.A."/>
        </authorList>
    </citation>
    <scope>NUCLEOTIDE SEQUENCE [LARGE SCALE GENOMIC DNA]</scope>
    <source>
        <strain evidence="7">zdho120</strain>
    </source>
</reference>
<feature type="repeat" description="RCC1" evidence="2">
    <location>
        <begin position="504"/>
        <end position="554"/>
    </location>
</feature>
<evidence type="ECO:0000256" key="2">
    <source>
        <dbReference type="PROSITE-ProRule" id="PRU00235"/>
    </source>
</evidence>
<dbReference type="Pfam" id="PF00415">
    <property type="entry name" value="RCC1"/>
    <property type="match status" value="1"/>
</dbReference>
<dbReference type="InterPro" id="IPR058923">
    <property type="entry name" value="RCC1-like_dom"/>
</dbReference>
<feature type="repeat" description="RCC1" evidence="2">
    <location>
        <begin position="134"/>
        <end position="186"/>
    </location>
</feature>
<evidence type="ECO:0000313" key="6">
    <source>
        <dbReference type="EMBL" id="OWZ18515.1"/>
    </source>
</evidence>
<feature type="repeat" description="RCC1" evidence="2">
    <location>
        <begin position="239"/>
        <end position="294"/>
    </location>
</feature>
<keyword evidence="7" id="KW-1185">Reference proteome</keyword>
<dbReference type="InterPro" id="IPR000408">
    <property type="entry name" value="Reg_chr_condens"/>
</dbReference>
<dbReference type="Proteomes" id="UP000198211">
    <property type="component" value="Unassembled WGS sequence"/>
</dbReference>
<dbReference type="STRING" id="4795.A0A225WLF1"/>
<feature type="compositionally biased region" description="Basic residues" evidence="4">
    <location>
        <begin position="1015"/>
        <end position="1029"/>
    </location>
</feature>
<dbReference type="InterPro" id="IPR009091">
    <property type="entry name" value="RCC1/BLIP-II"/>
</dbReference>
<dbReference type="EMBL" id="NBNE01000576">
    <property type="protein sequence ID" value="OWZ18515.1"/>
    <property type="molecule type" value="Genomic_DNA"/>
</dbReference>
<name>A0A225WLF1_9STRA</name>
<evidence type="ECO:0000256" key="3">
    <source>
        <dbReference type="SAM" id="Coils"/>
    </source>
</evidence>
<gene>
    <name evidence="6" type="ORF">PHMEG_0007376</name>
</gene>
<feature type="domain" description="RCC1-like" evidence="5">
    <location>
        <begin position="221"/>
        <end position="550"/>
    </location>
</feature>
<feature type="region of interest" description="Disordered" evidence="4">
    <location>
        <begin position="926"/>
        <end position="1029"/>
    </location>
</feature>
<evidence type="ECO:0000259" key="5">
    <source>
        <dbReference type="Pfam" id="PF25390"/>
    </source>
</evidence>
<keyword evidence="1" id="KW-0677">Repeat</keyword>
<feature type="repeat" description="RCC1" evidence="2">
    <location>
        <begin position="296"/>
        <end position="351"/>
    </location>
</feature>
<dbReference type="PANTHER" id="PTHR22872:SF2">
    <property type="entry name" value="INHIBITOR OF BRUTON TYROSINE KINASE"/>
    <property type="match status" value="1"/>
</dbReference>
<dbReference type="Pfam" id="PF25390">
    <property type="entry name" value="WD40_RLD"/>
    <property type="match status" value="1"/>
</dbReference>
<evidence type="ECO:0000313" key="7">
    <source>
        <dbReference type="Proteomes" id="UP000198211"/>
    </source>
</evidence>
<proteinExistence type="predicted"/>
<keyword evidence="3" id="KW-0175">Coiled coil</keyword>
<dbReference type="SUPFAM" id="SSF50985">
    <property type="entry name" value="RCC1/BLIP-II"/>
    <property type="match status" value="2"/>
</dbReference>
<dbReference type="OrthoDB" id="21416at2759"/>
<dbReference type="PROSITE" id="PS00626">
    <property type="entry name" value="RCC1_2"/>
    <property type="match status" value="1"/>
</dbReference>
<sequence length="1029" mass="113093">MDARVWKYYPRSLLMLHISRSALLLLDNLECHVPSESEAIVSEELTAVLQSFPESGWTPLHRSLYHQNLSSELTVHLKASLLLLRHAHKRFGKKFLRKYLHETPDRAQQSPMQLLSTKLQHDHKSMETETCDSGVVYTFGKRDYQLGYHLPNADMQVTPRLVEFPTNTPIIQLSASKYHTIALNAMGECFVWGFGKGGRLGTGNEFDRIEPTRLMSLETTPMKKVAAGENHTMALSHTGQVFSWGSNSFGQLGHPGKSNSSHSRLTPKRIDAFRLRVVADIAASGCHSAAIVADDGAVYTWGSNRRGQLGRKEGCGTDQTDATPRSVDALRMRHPMCVVYGDYTSVRAEKLALSDWHTCVVLRCCHNGRSLGQVWQFGYGSYRPSRVIFPSAVSTNLSGAIMSDTWVPTCRQHGADIVEVSCAQNHSIALSASGSVFTWGHNVQALSHQPSSSSPHDRHSDTAVNTTLSIPSPSAPQMVHLTSYGPVASVCASQDHCAVVTQQGDLVTWGCGQQGVLGHGRGNTWQPSPKRVVGVKRAVAVVTGHQHTAVLVAPVHPKFNSVVDIADQNEVPSLVELVERKIAAYVNVANCAQVWQYAERYAAFRLRSYCLEYMQSNWDVILDAVGRDRMETLFDIMLPPMEELEPEEKNVAPVDTLEKCVKQKKTAKKSVAQHGAGGNVNLRISVASDLDKSPVESCKANRRRKSKSNKFVPLTSFMSNKTAATPTRTSPWGMPTTSTLMDEEKPLTVQGKPMSPALPSFNPSPSASYTFPDAFPLPGSTRKNSMDDTAPRQRKASVGSHPSASPRPSFSPLPVSRKHILGYDGVEHEQVTTFSLDAFLKQPVRHGTRGKGPSIAMSTWTNSATNSIAVDSTSQPKTLKEIQEEEETAAALEREMKARLADVQKLQEEQEFLEQQRQILAEIEREQAAKAAVAATGDPYRQRQSKAQSNKRTGGYRRGRKATSAGGEAPAGIDVTGDSQSKRNKQKKAKERKAARKAAGETFAPVNGETQSSRHSSRKDKRDKKHSGV</sequence>
<evidence type="ECO:0000256" key="4">
    <source>
        <dbReference type="SAM" id="MobiDB-lite"/>
    </source>
</evidence>
<comment type="caution">
    <text evidence="6">The sequence shown here is derived from an EMBL/GenBank/DDBJ whole genome shotgun (WGS) entry which is preliminary data.</text>
</comment>
<organism evidence="6 7">
    <name type="scientific">Phytophthora megakarya</name>
    <dbReference type="NCBI Taxonomy" id="4795"/>
    <lineage>
        <taxon>Eukaryota</taxon>
        <taxon>Sar</taxon>
        <taxon>Stramenopiles</taxon>
        <taxon>Oomycota</taxon>
        <taxon>Peronosporomycetes</taxon>
        <taxon>Peronosporales</taxon>
        <taxon>Peronosporaceae</taxon>
        <taxon>Phytophthora</taxon>
    </lineage>
</organism>
<dbReference type="PROSITE" id="PS50012">
    <property type="entry name" value="RCC1_3"/>
    <property type="match status" value="5"/>
</dbReference>
<dbReference type="PRINTS" id="PR00633">
    <property type="entry name" value="RCCNDNSATION"/>
</dbReference>